<name>A0A1I5W615_9BACT</name>
<keyword evidence="2" id="KW-1185">Reference proteome</keyword>
<organism evidence="1 2">
    <name type="scientific">Pseudarcicella hirudinis</name>
    <dbReference type="NCBI Taxonomy" id="1079859"/>
    <lineage>
        <taxon>Bacteria</taxon>
        <taxon>Pseudomonadati</taxon>
        <taxon>Bacteroidota</taxon>
        <taxon>Cytophagia</taxon>
        <taxon>Cytophagales</taxon>
        <taxon>Flectobacillaceae</taxon>
        <taxon>Pseudarcicella</taxon>
    </lineage>
</organism>
<dbReference type="EMBL" id="FOXH01000011">
    <property type="protein sequence ID" value="SFQ15188.1"/>
    <property type="molecule type" value="Genomic_DNA"/>
</dbReference>
<dbReference type="OrthoDB" id="594666at2"/>
<dbReference type="STRING" id="1079859.SAMN04515674_1114"/>
<accession>A0A1I5W615</accession>
<dbReference type="Proteomes" id="UP000199306">
    <property type="component" value="Unassembled WGS sequence"/>
</dbReference>
<gene>
    <name evidence="1" type="ORF">SAMN04515674_1114</name>
</gene>
<dbReference type="RefSeq" id="WP_092018399.1">
    <property type="nucleotide sequence ID" value="NZ_FOXH01000011.1"/>
</dbReference>
<proteinExistence type="predicted"/>
<reference evidence="1 2" key="1">
    <citation type="submission" date="2016-10" db="EMBL/GenBank/DDBJ databases">
        <authorList>
            <person name="de Groot N.N."/>
        </authorList>
    </citation>
    <scope>NUCLEOTIDE SEQUENCE [LARGE SCALE GENOMIC DNA]</scope>
    <source>
        <strain evidence="2">E92,LMG 26720,CCM 7988</strain>
    </source>
</reference>
<dbReference type="AlphaFoldDB" id="A0A1I5W615"/>
<sequence>MKESFSYLVTNLSDISVRDLKDLEALTVKYPYCQLAYSLIAKGYQDHYAEELTNEKIRQAAAHALSRNALRKILNGSFTNEVEVVNAGKFESVYLHKVLQETVSDPAETASPEKEKVQEDLYDKVLTDTELMINSVAQEEILLNDIVRRKELQKEIIDSFILKDPGLIRAQKNQQGAKEKQEDLSLLSTRLDKGIITESYAKILTMQGRNEKAIEVYEKLILKFPEKKSYFVTKIDELL</sequence>
<protein>
    <recommendedName>
        <fullName evidence="3">Tetratricopeptide repeat-containing protein</fullName>
    </recommendedName>
</protein>
<evidence type="ECO:0008006" key="3">
    <source>
        <dbReference type="Google" id="ProtNLM"/>
    </source>
</evidence>
<evidence type="ECO:0000313" key="2">
    <source>
        <dbReference type="Proteomes" id="UP000199306"/>
    </source>
</evidence>
<evidence type="ECO:0000313" key="1">
    <source>
        <dbReference type="EMBL" id="SFQ15188.1"/>
    </source>
</evidence>